<comment type="catalytic activity">
    <reaction evidence="3">
        <text>guanosine(966) in 16S rRNA + S-adenosyl-L-methionine = N(2)-methylguanosine(966) in 16S rRNA + S-adenosyl-L-homocysteine + H(+)</text>
        <dbReference type="Rhea" id="RHEA:23548"/>
        <dbReference type="Rhea" id="RHEA-COMP:10211"/>
        <dbReference type="Rhea" id="RHEA-COMP:10212"/>
        <dbReference type="ChEBI" id="CHEBI:15378"/>
        <dbReference type="ChEBI" id="CHEBI:57856"/>
        <dbReference type="ChEBI" id="CHEBI:59789"/>
        <dbReference type="ChEBI" id="CHEBI:74269"/>
        <dbReference type="ChEBI" id="CHEBI:74481"/>
        <dbReference type="EC" id="2.1.1.171"/>
    </reaction>
</comment>
<comment type="function">
    <text evidence="3">Specifically methylates the guanine in position 966 of 16S rRNA in the assembled 30S particle.</text>
</comment>
<gene>
    <name evidence="4" type="ORF">THII_0747</name>
</gene>
<dbReference type="Gene3D" id="3.40.50.150">
    <property type="entry name" value="Vaccinia Virus protein VP39"/>
    <property type="match status" value="1"/>
</dbReference>
<accession>A0A090ADV2</accession>
<keyword evidence="5" id="KW-1185">Reference proteome</keyword>
<reference evidence="4 5" key="1">
    <citation type="journal article" date="2014" name="ISME J.">
        <title>Ecophysiology of Thioploca ingrica as revealed by the complete genome sequence supplemented with proteomic evidence.</title>
        <authorList>
            <person name="Kojima H."/>
            <person name="Ogura Y."/>
            <person name="Yamamoto N."/>
            <person name="Togashi T."/>
            <person name="Mori H."/>
            <person name="Watanabe T."/>
            <person name="Nemoto F."/>
            <person name="Kurokawa K."/>
            <person name="Hayashi T."/>
            <person name="Fukui M."/>
        </authorList>
    </citation>
    <scope>NUCLEOTIDE SEQUENCE [LARGE SCALE GENOMIC DNA]</scope>
</reference>
<evidence type="ECO:0000256" key="2">
    <source>
        <dbReference type="ARBA" id="ARBA00022679"/>
    </source>
</evidence>
<sequence length="187" mass="20710">MMGKVRIIAGQWRGRKLTVPHKPGLRPTPDRVRETLFNWLTSYLPGSYCLDLFAGSGALGLEAASRGAQSVLLVEKDRDIVHNLQQQLVTLAANQVKVICADALKFLKQPPPSAFNILFLDPPFGHHLLAPSCSLLEQPGWLQSTAFIYLEAEQHFGTPPLPAGWQIIRQQTAGQVVGLLIKRERNN</sequence>
<dbReference type="SUPFAM" id="SSF53335">
    <property type="entry name" value="S-adenosyl-L-methionine-dependent methyltransferases"/>
    <property type="match status" value="1"/>
</dbReference>
<name>A0A090ADV2_9GAMM</name>
<dbReference type="PANTHER" id="PTHR43542">
    <property type="entry name" value="METHYLTRANSFERASE"/>
    <property type="match status" value="1"/>
</dbReference>
<dbReference type="EC" id="2.1.1.171" evidence="3"/>
<keyword evidence="1 3" id="KW-0489">Methyltransferase</keyword>
<dbReference type="AlphaFoldDB" id="A0A090ADV2"/>
<keyword evidence="2 3" id="KW-0808">Transferase</keyword>
<dbReference type="GO" id="GO:0052913">
    <property type="term" value="F:16S rRNA (guanine(966)-N(2))-methyltransferase activity"/>
    <property type="evidence" value="ECO:0007669"/>
    <property type="project" value="UniProtKB-EC"/>
</dbReference>
<organism evidence="4 5">
    <name type="scientific">Thioploca ingrica</name>
    <dbReference type="NCBI Taxonomy" id="40754"/>
    <lineage>
        <taxon>Bacteria</taxon>
        <taxon>Pseudomonadati</taxon>
        <taxon>Pseudomonadota</taxon>
        <taxon>Gammaproteobacteria</taxon>
        <taxon>Thiotrichales</taxon>
        <taxon>Thiotrichaceae</taxon>
        <taxon>Thioploca</taxon>
    </lineage>
</organism>
<evidence type="ECO:0000313" key="5">
    <source>
        <dbReference type="Proteomes" id="UP000031623"/>
    </source>
</evidence>
<comment type="similarity">
    <text evidence="3">Belongs to the methyltransferase superfamily. RsmD family.</text>
</comment>
<dbReference type="Pfam" id="PF03602">
    <property type="entry name" value="Cons_hypoth95"/>
    <property type="match status" value="1"/>
</dbReference>
<dbReference type="InterPro" id="IPR004398">
    <property type="entry name" value="RNA_MeTrfase_RsmD"/>
</dbReference>
<dbReference type="PANTHER" id="PTHR43542:SF1">
    <property type="entry name" value="METHYLTRANSFERASE"/>
    <property type="match status" value="1"/>
</dbReference>
<dbReference type="CDD" id="cd02440">
    <property type="entry name" value="AdoMet_MTases"/>
    <property type="match status" value="1"/>
</dbReference>
<evidence type="ECO:0000256" key="3">
    <source>
        <dbReference type="PIRNR" id="PIRNR004553"/>
    </source>
</evidence>
<dbReference type="NCBIfam" id="TIGR00095">
    <property type="entry name" value="16S rRNA (guanine(966)-N(2))-methyltransferase RsmD"/>
    <property type="match status" value="1"/>
</dbReference>
<keyword evidence="3" id="KW-0698">rRNA processing</keyword>
<dbReference type="Proteomes" id="UP000031623">
    <property type="component" value="Chromosome"/>
</dbReference>
<dbReference type="EMBL" id="AP014633">
    <property type="protein sequence ID" value="BAP55044.1"/>
    <property type="molecule type" value="Genomic_DNA"/>
</dbReference>
<protein>
    <recommendedName>
        <fullName evidence="3">Ribosomal RNA small subunit methyltransferase D</fullName>
        <ecNumber evidence="3">2.1.1.171</ecNumber>
    </recommendedName>
</protein>
<dbReference type="InterPro" id="IPR029063">
    <property type="entry name" value="SAM-dependent_MTases_sf"/>
</dbReference>
<dbReference type="HOGENOM" id="CLU_075826_2_2_6"/>
<dbReference type="STRING" id="40754.THII_0747"/>
<keyword evidence="3" id="KW-0949">S-adenosyl-L-methionine</keyword>
<dbReference type="KEGG" id="tig:THII_0747"/>
<proteinExistence type="inferred from homology"/>
<evidence type="ECO:0000256" key="1">
    <source>
        <dbReference type="ARBA" id="ARBA00022603"/>
    </source>
</evidence>
<evidence type="ECO:0000313" key="4">
    <source>
        <dbReference type="EMBL" id="BAP55044.1"/>
    </source>
</evidence>
<dbReference type="PIRSF" id="PIRSF004553">
    <property type="entry name" value="CHP00095"/>
    <property type="match status" value="1"/>
</dbReference>